<protein>
    <submittedName>
        <fullName evidence="4">Por secretion system C-terminal sorting domain-containing protein</fullName>
    </submittedName>
</protein>
<dbReference type="Pfam" id="PF18962">
    <property type="entry name" value="Por_Secre_tail"/>
    <property type="match status" value="1"/>
</dbReference>
<dbReference type="NCBIfam" id="TIGR04183">
    <property type="entry name" value="Por_Secre_tail"/>
    <property type="match status" value="1"/>
</dbReference>
<organism evidence="4 5">
    <name type="scientific">Algibacter pectinivorans</name>
    <dbReference type="NCBI Taxonomy" id="870482"/>
    <lineage>
        <taxon>Bacteria</taxon>
        <taxon>Pseudomonadati</taxon>
        <taxon>Bacteroidota</taxon>
        <taxon>Flavobacteriia</taxon>
        <taxon>Flavobacteriales</taxon>
        <taxon>Flavobacteriaceae</taxon>
        <taxon>Algibacter</taxon>
    </lineage>
</organism>
<proteinExistence type="predicted"/>
<dbReference type="Proteomes" id="UP000199439">
    <property type="component" value="Unassembled WGS sequence"/>
</dbReference>
<evidence type="ECO:0000256" key="2">
    <source>
        <dbReference type="SAM" id="SignalP"/>
    </source>
</evidence>
<dbReference type="RefSeq" id="WP_092853121.1">
    <property type="nucleotide sequence ID" value="NZ_FOMI01000010.1"/>
</dbReference>
<reference evidence="5" key="1">
    <citation type="submission" date="2016-10" db="EMBL/GenBank/DDBJ databases">
        <authorList>
            <person name="Varghese N."/>
            <person name="Submissions S."/>
        </authorList>
    </citation>
    <scope>NUCLEOTIDE SEQUENCE [LARGE SCALE GENOMIC DNA]</scope>
    <source>
        <strain evidence="5">DSM 25730</strain>
    </source>
</reference>
<dbReference type="AlphaFoldDB" id="A0A1I1RHZ6"/>
<evidence type="ECO:0000313" key="5">
    <source>
        <dbReference type="Proteomes" id="UP000199439"/>
    </source>
</evidence>
<feature type="signal peptide" evidence="2">
    <location>
        <begin position="1"/>
        <end position="19"/>
    </location>
</feature>
<dbReference type="OrthoDB" id="1441241at2"/>
<keyword evidence="5" id="KW-1185">Reference proteome</keyword>
<dbReference type="STRING" id="870482.SAMN04487987_11013"/>
<name>A0A1I1RHZ6_9FLAO</name>
<evidence type="ECO:0000256" key="1">
    <source>
        <dbReference type="ARBA" id="ARBA00022729"/>
    </source>
</evidence>
<feature type="chain" id="PRO_5011755843" evidence="2">
    <location>
        <begin position="20"/>
        <end position="257"/>
    </location>
</feature>
<dbReference type="EMBL" id="FOMI01000010">
    <property type="protein sequence ID" value="SFD33921.1"/>
    <property type="molecule type" value="Genomic_DNA"/>
</dbReference>
<feature type="domain" description="Secretion system C-terminal sorting" evidence="3">
    <location>
        <begin position="194"/>
        <end position="247"/>
    </location>
</feature>
<accession>A0A1I1RHZ6</accession>
<sequence length="257" mass="27856">MRATTFLLLMLFFTNFIVAQNGDEITDAVLCPDATPIIAEHVSDATTASSTSAPECVSGGIDAFYYNTISSGDNKITVSMETNYGVDTTIHYQILRAPAGDIMSLQEVICSSFDVVVGLPPLTPGGSFSNEIITNVNANDVFYLRVYKPTGLAAPAIEALFNATTVEMTSVEDATLSYKEFYTSTIKVINGVNNLEILNNSIFNGFNIYNINGQLIAHSKQNSVVSKIDIASFNSGIYILSLNSDNVKDKAVYKFMK</sequence>
<dbReference type="InterPro" id="IPR026444">
    <property type="entry name" value="Secre_tail"/>
</dbReference>
<gene>
    <name evidence="4" type="ORF">SAMN04487987_11013</name>
</gene>
<keyword evidence="1 2" id="KW-0732">Signal</keyword>
<evidence type="ECO:0000259" key="3">
    <source>
        <dbReference type="Pfam" id="PF18962"/>
    </source>
</evidence>
<evidence type="ECO:0000313" key="4">
    <source>
        <dbReference type="EMBL" id="SFD33921.1"/>
    </source>
</evidence>